<accession>A0A110B5I9</accession>
<dbReference type="KEGG" id="hhk:HH1059_12120"/>
<keyword evidence="9" id="KW-0535">Nitrogen fixation</keyword>
<dbReference type="AlphaFoldDB" id="A0A110B5I9"/>
<dbReference type="EMBL" id="AP017372">
    <property type="protein sequence ID" value="BAU57908.1"/>
    <property type="molecule type" value="Genomic_DNA"/>
</dbReference>
<proteinExistence type="inferred from homology"/>
<protein>
    <submittedName>
        <fullName evidence="13">Nitrogenase FeMo-cofactor synthesis FeS core scaffold and assembly protein NifB</fullName>
    </submittedName>
</protein>
<evidence type="ECO:0000256" key="10">
    <source>
        <dbReference type="ARBA" id="ARBA00023239"/>
    </source>
</evidence>
<comment type="pathway">
    <text evidence="2">Cofactor biosynthesis; Fe-Mo cofactor biosynthesis.</text>
</comment>
<feature type="compositionally biased region" description="Polar residues" evidence="11">
    <location>
        <begin position="1"/>
        <end position="12"/>
    </location>
</feature>
<dbReference type="SUPFAM" id="SSF102114">
    <property type="entry name" value="Radical SAM enzymes"/>
    <property type="match status" value="1"/>
</dbReference>
<dbReference type="Gene3D" id="3.20.20.70">
    <property type="entry name" value="Aldolase class I"/>
    <property type="match status" value="1"/>
</dbReference>
<dbReference type="InterPro" id="IPR007197">
    <property type="entry name" value="rSAM"/>
</dbReference>
<feature type="domain" description="Radical SAM core" evidence="12">
    <location>
        <begin position="46"/>
        <end position="295"/>
    </location>
</feature>
<dbReference type="InterPro" id="IPR058240">
    <property type="entry name" value="rSAM_sf"/>
</dbReference>
<evidence type="ECO:0000256" key="5">
    <source>
        <dbReference type="ARBA" id="ARBA00022691"/>
    </source>
</evidence>
<dbReference type="InterPro" id="IPR013785">
    <property type="entry name" value="Aldolase_TIM"/>
</dbReference>
<dbReference type="PROSITE" id="PS51918">
    <property type="entry name" value="RADICAL_SAM"/>
    <property type="match status" value="1"/>
</dbReference>
<comment type="similarity">
    <text evidence="3">Belongs to the radical SAM superfamily. NifB family.</text>
</comment>
<dbReference type="GO" id="GO:0016829">
    <property type="term" value="F:lyase activity"/>
    <property type="evidence" value="ECO:0007669"/>
    <property type="project" value="UniProtKB-KW"/>
</dbReference>
<dbReference type="GO" id="GO:0051539">
    <property type="term" value="F:4 iron, 4 sulfur cluster binding"/>
    <property type="evidence" value="ECO:0007669"/>
    <property type="project" value="UniProtKB-KW"/>
</dbReference>
<keyword evidence="4" id="KW-0004">4Fe-4S</keyword>
<keyword evidence="10" id="KW-0456">Lyase</keyword>
<evidence type="ECO:0000256" key="6">
    <source>
        <dbReference type="ARBA" id="ARBA00022723"/>
    </source>
</evidence>
<dbReference type="SFLD" id="SFLDG01067">
    <property type="entry name" value="SPASM/twitch_domain_containing"/>
    <property type="match status" value="1"/>
</dbReference>
<dbReference type="NCBIfam" id="TIGR01290">
    <property type="entry name" value="nifB"/>
    <property type="match status" value="1"/>
</dbReference>
<feature type="region of interest" description="Disordered" evidence="11">
    <location>
        <begin position="1"/>
        <end position="28"/>
    </location>
</feature>
<dbReference type="CDD" id="cd01335">
    <property type="entry name" value="Radical_SAM"/>
    <property type="match status" value="1"/>
</dbReference>
<reference evidence="13" key="1">
    <citation type="submission" date="2016-02" db="EMBL/GenBank/DDBJ databases">
        <title>Halorhodospira halochloris DSM-1059 complete genome, version 2.</title>
        <authorList>
            <person name="Tsukatani Y."/>
        </authorList>
    </citation>
    <scope>NUCLEOTIDE SEQUENCE</scope>
    <source>
        <strain evidence="13">DSM 1059</strain>
    </source>
</reference>
<evidence type="ECO:0000313" key="14">
    <source>
        <dbReference type="Proteomes" id="UP000218890"/>
    </source>
</evidence>
<dbReference type="PANTHER" id="PTHR43787:SF13">
    <property type="entry name" value="FEMO COFACTOR BIOSYNTHESIS PROTEIN NIFB"/>
    <property type="match status" value="1"/>
</dbReference>
<keyword evidence="5" id="KW-0949">S-adenosyl-L-methionine</keyword>
<evidence type="ECO:0000256" key="11">
    <source>
        <dbReference type="SAM" id="MobiDB-lite"/>
    </source>
</evidence>
<gene>
    <name evidence="13" type="ORF">HH1059_12120</name>
</gene>
<dbReference type="PROSITE" id="PS01305">
    <property type="entry name" value="MOAA_NIFB_PQQE"/>
    <property type="match status" value="1"/>
</dbReference>
<evidence type="ECO:0000259" key="12">
    <source>
        <dbReference type="PROSITE" id="PS51918"/>
    </source>
</evidence>
<organism evidence="13 14">
    <name type="scientific">Halorhodospira halochloris</name>
    <name type="common">Ectothiorhodospira halochloris</name>
    <dbReference type="NCBI Taxonomy" id="1052"/>
    <lineage>
        <taxon>Bacteria</taxon>
        <taxon>Pseudomonadati</taxon>
        <taxon>Pseudomonadota</taxon>
        <taxon>Gammaproteobacteria</taxon>
        <taxon>Chromatiales</taxon>
        <taxon>Ectothiorhodospiraceae</taxon>
        <taxon>Halorhodospira</taxon>
    </lineage>
</organism>
<sequence>MKDSTPHQNAASARSACSGPRDGTGKLPVGVREKIRNHPCYSEDAHHHFARMHVPVAPACNIQCNYCNRKYDCSNESRPGVVSRVLKPEQAVRKVAAVSQRIPELAVVGIAGPGDPLANARRTLHTCELLRESFPELRLCLSTNGLALPEYVDQLCSLGVEHVTVTINAIDPAVGARIHPWVFYEHRRYTAEQGAEILLNQQLMGIEQLAAKDVLVKVNSVLIPGINDDHLPAVSSAVRQRGAFLHNVMPLISEPEHGTAFGLSGQPAPSTAELQAVQAKCAGDMPQMRHCRQCRADAVGFLGAEQSANLTAEQLPEEGAAEDPYSNPPADIYTLLARQQSRRQAFAEADAEIEDEG</sequence>
<keyword evidence="7" id="KW-0408">Iron</keyword>
<dbReference type="Proteomes" id="UP000218890">
    <property type="component" value="Chromosome"/>
</dbReference>
<evidence type="ECO:0000256" key="3">
    <source>
        <dbReference type="ARBA" id="ARBA00006804"/>
    </source>
</evidence>
<evidence type="ECO:0000256" key="8">
    <source>
        <dbReference type="ARBA" id="ARBA00023014"/>
    </source>
</evidence>
<dbReference type="RefSeq" id="WP_096409253.1">
    <property type="nucleotide sequence ID" value="NZ_AP017372.2"/>
</dbReference>
<evidence type="ECO:0000256" key="4">
    <source>
        <dbReference type="ARBA" id="ARBA00022485"/>
    </source>
</evidence>
<evidence type="ECO:0000313" key="13">
    <source>
        <dbReference type="EMBL" id="BAU57908.1"/>
    </source>
</evidence>
<dbReference type="PANTHER" id="PTHR43787">
    <property type="entry name" value="FEMO COFACTOR BIOSYNTHESIS PROTEIN NIFB-RELATED"/>
    <property type="match status" value="1"/>
</dbReference>
<dbReference type="Pfam" id="PF04055">
    <property type="entry name" value="Radical_SAM"/>
    <property type="match status" value="1"/>
</dbReference>
<evidence type="ECO:0000256" key="9">
    <source>
        <dbReference type="ARBA" id="ARBA00023231"/>
    </source>
</evidence>
<evidence type="ECO:0000256" key="7">
    <source>
        <dbReference type="ARBA" id="ARBA00023004"/>
    </source>
</evidence>
<dbReference type="OrthoDB" id="9785734at2"/>
<keyword evidence="8" id="KW-0411">Iron-sulfur</keyword>
<dbReference type="GO" id="GO:0046872">
    <property type="term" value="F:metal ion binding"/>
    <property type="evidence" value="ECO:0007669"/>
    <property type="project" value="UniProtKB-KW"/>
</dbReference>
<evidence type="ECO:0000256" key="2">
    <source>
        <dbReference type="ARBA" id="ARBA00005155"/>
    </source>
</evidence>
<dbReference type="SFLD" id="SFLDG01068">
    <property type="entry name" value="FeMo_cofactor_biosynthesis_pro"/>
    <property type="match status" value="1"/>
</dbReference>
<comment type="cofactor">
    <cofactor evidence="1">
        <name>[4Fe-4S] cluster</name>
        <dbReference type="ChEBI" id="CHEBI:49883"/>
    </cofactor>
</comment>
<dbReference type="InterPro" id="IPR005980">
    <property type="entry name" value="Nase_CF_NifB"/>
</dbReference>
<evidence type="ECO:0000256" key="1">
    <source>
        <dbReference type="ARBA" id="ARBA00001966"/>
    </source>
</evidence>
<keyword evidence="6" id="KW-0479">Metal-binding</keyword>
<dbReference type="SFLD" id="SFLDF00281">
    <property type="entry name" value="FeMo_cofactor_biosynthesis_pro"/>
    <property type="match status" value="1"/>
</dbReference>
<keyword evidence="14" id="KW-1185">Reference proteome</keyword>
<dbReference type="InterPro" id="IPR000385">
    <property type="entry name" value="MoaA_NifB_PqqE_Fe-S-bd_CS"/>
</dbReference>
<dbReference type="SFLD" id="SFLDS00029">
    <property type="entry name" value="Radical_SAM"/>
    <property type="match status" value="1"/>
</dbReference>
<dbReference type="UniPathway" id="UPA00782"/>
<name>A0A110B5I9_HALHR</name>